<organism evidence="1 2">
    <name type="scientific">Desulfuromonas acetoxidans (strain DSM 684 / 11070)</name>
    <dbReference type="NCBI Taxonomy" id="281689"/>
    <lineage>
        <taxon>Bacteria</taxon>
        <taxon>Pseudomonadati</taxon>
        <taxon>Thermodesulfobacteriota</taxon>
        <taxon>Desulfuromonadia</taxon>
        <taxon>Desulfuromonadales</taxon>
        <taxon>Desulfuromonadaceae</taxon>
        <taxon>Desulfuromonas</taxon>
    </lineage>
</organism>
<name>Q1JX15_DESA6</name>
<proteinExistence type="predicted"/>
<gene>
    <name evidence="1" type="ORF">Dace_0795</name>
</gene>
<accession>Q1JX15</accession>
<keyword evidence="2" id="KW-1185">Reference proteome</keyword>
<protein>
    <submittedName>
        <fullName evidence="1">Uncharacterized protein</fullName>
    </submittedName>
</protein>
<dbReference type="AlphaFoldDB" id="Q1JX15"/>
<sequence>MTQEKHDRMEDLSKCIPVPDDTQAFMCARCGAVSLDVDRLCQPLGKGCRRDWCGTPSLKPPESCQNFPNNLRYICGKCRKVAVNPELLCDPQPYPEPEQKEGAS</sequence>
<dbReference type="Proteomes" id="UP000005695">
    <property type="component" value="Unassembled WGS sequence"/>
</dbReference>
<comment type="caution">
    <text evidence="1">The sequence shown here is derived from an EMBL/GenBank/DDBJ whole genome shotgun (WGS) entry which is preliminary data.</text>
</comment>
<dbReference type="RefSeq" id="WP_006002091.1">
    <property type="nucleotide sequence ID" value="NZ_AAEW02000018.1"/>
</dbReference>
<reference evidence="1" key="1">
    <citation type="submission" date="2006-05" db="EMBL/GenBank/DDBJ databases">
        <title>Annotation of the draft genome assembly of Desulfuromonas acetoxidans DSM 684.</title>
        <authorList>
            <consortium name="US DOE Joint Genome Institute (JGI-ORNL)"/>
            <person name="Larimer F."/>
            <person name="Land M."/>
            <person name="Hauser L."/>
        </authorList>
    </citation>
    <scope>NUCLEOTIDE SEQUENCE [LARGE SCALE GENOMIC DNA]</scope>
    <source>
        <strain evidence="1">DSM 684</strain>
    </source>
</reference>
<evidence type="ECO:0000313" key="1">
    <source>
        <dbReference type="EMBL" id="EAT14743.1"/>
    </source>
</evidence>
<evidence type="ECO:0000313" key="2">
    <source>
        <dbReference type="Proteomes" id="UP000005695"/>
    </source>
</evidence>
<reference evidence="1" key="2">
    <citation type="submission" date="2006-05" db="EMBL/GenBank/DDBJ databases">
        <title>Sequencing of the draft genome and assembly of Desulfuromonas acetoxidans DSM 684.</title>
        <authorList>
            <consortium name="US DOE Joint Genome Institute (JGI-PGF)"/>
            <person name="Copeland A."/>
            <person name="Lucas S."/>
            <person name="Lapidus A."/>
            <person name="Barry K."/>
            <person name="Detter J.C."/>
            <person name="Glavina del Rio T."/>
            <person name="Hammon N."/>
            <person name="Israni S."/>
            <person name="Dalin E."/>
            <person name="Tice H."/>
            <person name="Bruce D."/>
            <person name="Pitluck S."/>
            <person name="Richardson P."/>
        </authorList>
    </citation>
    <scope>NUCLEOTIDE SEQUENCE [LARGE SCALE GENOMIC DNA]</scope>
    <source>
        <strain evidence="1">DSM 684</strain>
    </source>
</reference>
<dbReference type="EMBL" id="AAEW02000018">
    <property type="protein sequence ID" value="EAT14743.1"/>
    <property type="molecule type" value="Genomic_DNA"/>
</dbReference>